<sequence length="353" mass="37061">MKDMATVMALVLALSGLGSVAGQGPSEGGTGGAGGVPMLGDFSYPYFGRAEDPVVHGVVHGVRRVDGGTMLYYSLGEPTEGVGAGKTPVYSRDEWDPEHYGPRTVASVSVVDPDGLQAYRPFSADGEAVAVEAREIDAAPGRLVVAWAMLPEMPEGVTSVDVMMPRGSVVSDVPVEDGALEPVVDEPAPLLGEGWPTVPVPSDLAEVDPGVSILDLTRHVGDADGTVEVEESVEDVVVTLDADVLFDKSSFELSRSAVQEMDRVAADIAERGTGDVVITGHTDSDGSTSDNQVLSEQRARAVRDALQPASGDGVTFRVVGRGEDDPVATNATDEGQQENRRVTVEFTVEQEER</sequence>
<keyword evidence="9" id="KW-1185">Reference proteome</keyword>
<proteinExistence type="predicted"/>
<comment type="caution">
    <text evidence="8">The sequence shown here is derived from an EMBL/GenBank/DDBJ whole genome shotgun (WGS) entry which is preliminary data.</text>
</comment>
<dbReference type="Gene3D" id="3.30.1330.60">
    <property type="entry name" value="OmpA-like domain"/>
    <property type="match status" value="1"/>
</dbReference>
<keyword evidence="2 4" id="KW-0472">Membrane</keyword>
<dbReference type="SUPFAM" id="SSF103088">
    <property type="entry name" value="OmpA-like"/>
    <property type="match status" value="1"/>
</dbReference>
<dbReference type="Proteomes" id="UP001500956">
    <property type="component" value="Unassembled WGS sequence"/>
</dbReference>
<protein>
    <recommendedName>
        <fullName evidence="7">OmpA-like domain-containing protein</fullName>
    </recommendedName>
</protein>
<evidence type="ECO:0000256" key="4">
    <source>
        <dbReference type="PROSITE-ProRule" id="PRU00473"/>
    </source>
</evidence>
<evidence type="ECO:0000256" key="1">
    <source>
        <dbReference type="ARBA" id="ARBA00004442"/>
    </source>
</evidence>
<dbReference type="PROSITE" id="PS51123">
    <property type="entry name" value="OMPA_2"/>
    <property type="match status" value="1"/>
</dbReference>
<organism evidence="8 9">
    <name type="scientific">Isoptericola chiayiensis</name>
    <dbReference type="NCBI Taxonomy" id="579446"/>
    <lineage>
        <taxon>Bacteria</taxon>
        <taxon>Bacillati</taxon>
        <taxon>Actinomycetota</taxon>
        <taxon>Actinomycetes</taxon>
        <taxon>Micrococcales</taxon>
        <taxon>Promicromonosporaceae</taxon>
        <taxon>Isoptericola</taxon>
    </lineage>
</organism>
<evidence type="ECO:0000313" key="8">
    <source>
        <dbReference type="EMBL" id="GAA4725341.1"/>
    </source>
</evidence>
<dbReference type="InterPro" id="IPR036737">
    <property type="entry name" value="OmpA-like_sf"/>
</dbReference>
<evidence type="ECO:0000259" key="7">
    <source>
        <dbReference type="PROSITE" id="PS51123"/>
    </source>
</evidence>
<comment type="subcellular location">
    <subcellularLocation>
        <location evidence="1">Cell outer membrane</location>
    </subcellularLocation>
</comment>
<name>A0ABP8YBI0_9MICO</name>
<dbReference type="PANTHER" id="PTHR30329:SF21">
    <property type="entry name" value="LIPOPROTEIN YIAD-RELATED"/>
    <property type="match status" value="1"/>
</dbReference>
<evidence type="ECO:0000256" key="5">
    <source>
        <dbReference type="SAM" id="MobiDB-lite"/>
    </source>
</evidence>
<keyword evidence="6" id="KW-0732">Signal</keyword>
<feature type="signal peptide" evidence="6">
    <location>
        <begin position="1"/>
        <end position="21"/>
    </location>
</feature>
<reference evidence="9" key="1">
    <citation type="journal article" date="2019" name="Int. J. Syst. Evol. Microbiol.">
        <title>The Global Catalogue of Microorganisms (GCM) 10K type strain sequencing project: providing services to taxonomists for standard genome sequencing and annotation.</title>
        <authorList>
            <consortium name="The Broad Institute Genomics Platform"/>
            <consortium name="The Broad Institute Genome Sequencing Center for Infectious Disease"/>
            <person name="Wu L."/>
            <person name="Ma J."/>
        </authorList>
    </citation>
    <scope>NUCLEOTIDE SEQUENCE [LARGE SCALE GENOMIC DNA]</scope>
    <source>
        <strain evidence="9">JCM 18063</strain>
    </source>
</reference>
<dbReference type="Pfam" id="PF00691">
    <property type="entry name" value="OmpA"/>
    <property type="match status" value="1"/>
</dbReference>
<evidence type="ECO:0000256" key="2">
    <source>
        <dbReference type="ARBA" id="ARBA00023136"/>
    </source>
</evidence>
<dbReference type="PRINTS" id="PR01021">
    <property type="entry name" value="OMPADOMAIN"/>
</dbReference>
<dbReference type="EMBL" id="BAABID010000007">
    <property type="protein sequence ID" value="GAA4725341.1"/>
    <property type="molecule type" value="Genomic_DNA"/>
</dbReference>
<feature type="domain" description="OmpA-like" evidence="7">
    <location>
        <begin position="233"/>
        <end position="350"/>
    </location>
</feature>
<evidence type="ECO:0000256" key="3">
    <source>
        <dbReference type="ARBA" id="ARBA00023237"/>
    </source>
</evidence>
<dbReference type="InterPro" id="IPR006665">
    <property type="entry name" value="OmpA-like"/>
</dbReference>
<keyword evidence="3" id="KW-0998">Cell outer membrane</keyword>
<accession>A0ABP8YBI0</accession>
<dbReference type="InterPro" id="IPR050330">
    <property type="entry name" value="Bact_OuterMem_StrucFunc"/>
</dbReference>
<dbReference type="PANTHER" id="PTHR30329">
    <property type="entry name" value="STATOR ELEMENT OF FLAGELLAR MOTOR COMPLEX"/>
    <property type="match status" value="1"/>
</dbReference>
<gene>
    <name evidence="8" type="ORF">GCM10023216_14600</name>
</gene>
<feature type="region of interest" description="Disordered" evidence="5">
    <location>
        <begin position="312"/>
        <end position="353"/>
    </location>
</feature>
<evidence type="ECO:0000256" key="6">
    <source>
        <dbReference type="SAM" id="SignalP"/>
    </source>
</evidence>
<dbReference type="CDD" id="cd07185">
    <property type="entry name" value="OmpA_C-like"/>
    <property type="match status" value="1"/>
</dbReference>
<dbReference type="InterPro" id="IPR006664">
    <property type="entry name" value="OMP_bac"/>
</dbReference>
<evidence type="ECO:0000313" key="9">
    <source>
        <dbReference type="Proteomes" id="UP001500956"/>
    </source>
</evidence>
<feature type="chain" id="PRO_5047005649" description="OmpA-like domain-containing protein" evidence="6">
    <location>
        <begin position="22"/>
        <end position="353"/>
    </location>
</feature>